<name>A0ACB0YL06_MELEN</name>
<proteinExistence type="predicted"/>
<dbReference type="EMBL" id="CAVMJV010000014">
    <property type="protein sequence ID" value="CAK5051526.1"/>
    <property type="molecule type" value="Genomic_DNA"/>
</dbReference>
<reference evidence="1" key="1">
    <citation type="submission" date="2023-11" db="EMBL/GenBank/DDBJ databases">
        <authorList>
            <person name="Poullet M."/>
        </authorList>
    </citation>
    <scope>NUCLEOTIDE SEQUENCE</scope>
    <source>
        <strain evidence="1">E1834</strain>
    </source>
</reference>
<protein>
    <submittedName>
        <fullName evidence="1">Uncharacterized protein</fullName>
    </submittedName>
</protein>
<organism evidence="1 2">
    <name type="scientific">Meloidogyne enterolobii</name>
    <name type="common">Root-knot nematode worm</name>
    <name type="synonym">Meloidogyne mayaguensis</name>
    <dbReference type="NCBI Taxonomy" id="390850"/>
    <lineage>
        <taxon>Eukaryota</taxon>
        <taxon>Metazoa</taxon>
        <taxon>Ecdysozoa</taxon>
        <taxon>Nematoda</taxon>
        <taxon>Chromadorea</taxon>
        <taxon>Rhabditida</taxon>
        <taxon>Tylenchina</taxon>
        <taxon>Tylenchomorpha</taxon>
        <taxon>Tylenchoidea</taxon>
        <taxon>Meloidogynidae</taxon>
        <taxon>Meloidogyninae</taxon>
        <taxon>Meloidogyne</taxon>
    </lineage>
</organism>
<keyword evidence="2" id="KW-1185">Reference proteome</keyword>
<accession>A0ACB0YL06</accession>
<dbReference type="Proteomes" id="UP001497535">
    <property type="component" value="Unassembled WGS sequence"/>
</dbReference>
<comment type="caution">
    <text evidence="1">The sequence shown here is derived from an EMBL/GenBank/DDBJ whole genome shotgun (WGS) entry which is preliminary data.</text>
</comment>
<evidence type="ECO:0000313" key="1">
    <source>
        <dbReference type="EMBL" id="CAK5051526.1"/>
    </source>
</evidence>
<evidence type="ECO:0000313" key="2">
    <source>
        <dbReference type="Proteomes" id="UP001497535"/>
    </source>
</evidence>
<sequence>MLMEEKWKISPIFRKIRPTNCPHTFPHLSLNSSDKSIEPLDLPICMSFSVLFLSGFY</sequence>
<gene>
    <name evidence="1" type="ORF">MENTE1834_LOCUS13631</name>
</gene>